<dbReference type="Proteomes" id="UP000244005">
    <property type="component" value="Unassembled WGS sequence"/>
</dbReference>
<dbReference type="GO" id="GO:0005737">
    <property type="term" value="C:cytoplasm"/>
    <property type="evidence" value="ECO:0000318"/>
    <property type="project" value="GO_Central"/>
</dbReference>
<dbReference type="InterPro" id="IPR056933">
    <property type="entry name" value="TPR_ESP1"/>
</dbReference>
<dbReference type="OrthoDB" id="10255632at2759"/>
<dbReference type="EMBL" id="KZ772790">
    <property type="protein sequence ID" value="PTQ30867.1"/>
    <property type="molecule type" value="Genomic_DNA"/>
</dbReference>
<dbReference type="GO" id="GO:0051307">
    <property type="term" value="P:meiotic chromosome separation"/>
    <property type="evidence" value="ECO:0000318"/>
    <property type="project" value="GO_Central"/>
</dbReference>
<dbReference type="GO" id="GO:0006508">
    <property type="term" value="P:proteolysis"/>
    <property type="evidence" value="ECO:0007669"/>
    <property type="project" value="InterPro"/>
</dbReference>
<evidence type="ECO:0000313" key="7">
    <source>
        <dbReference type="EMBL" id="PTQ30867.1"/>
    </source>
</evidence>
<sequence>MVLKDARGQAKPVAACRGDTILKLLHNSDLRGLSSSLKTYVAPLFGAYGYGKENDAKIELHKLAREFTPFLVQFLKVCGASLASVPISGDAADQGRADELFSAMIVGLDSLNQLRSFLTGCSFEIDIQRYGLVRRLMAWRRFGDALAQSQTLFRSLCHINSLSRANIESVKQTTTAKANRGGSTKKKAAAEELSPEENEILGSPPLGDHVVGLPTLVVSAVIDLIWCTAEAATDSTNCFEKLLSLPEQLVPWISLLDAGNAVKQRDALFRALYKCTLVVIAQPTRFGTKLLQELCKLTLGYCASSTQRDQYAKVARKFCISLSSVDATSRIAVDICSTALSNIASHDELEGMRRNIEVLELVDWFSRSCQATNQVEFGWHQIYSFVFHKQQVSADIPVAVSGLYGIGLLLVKLDGEQRPAHKIQGSRENSPKQIVSDLESQKGETSFLREACFLLQSLEDVLHCILQLHLTSTLDKSGIEGNFQISPASEKWRNHLSTLQQEGDEFLPRLFLGIARAVQHVQKPAARYAQALWNEYVAGSCCKTTLLDGNFHAHLRKVLKLCHPLIEKGIRCPGLNENDRDILSKGYQVASQVSVAALRLSLLHDDDIQDIVALVIEGIKYLLPEEQWWLMSSTYNMGVQLFNSKQYSSACWPLEVAYKAAWARINSNRRVMEANASLSEMISEACAKCSVFADARNRNGESEVSKLLLIEGVTEWASVQPLASNIQPPRALIKSFIKLMCVDMKPSCFSNGGRKGCSLYGVLGDLQPPLPAETLGMVLEEELAACKSLIEQFPEQTRELETQIFCSLLDNVYTGDTFLVQRSRILLEKSRHSRLIDSGNLPDCIKDISEALCLMEKACKTSGRRARDLSFNRRLKRDMAVASSMMSILSYELDPHSQNFYAYASQTYHTWRDFLDLFENESSLRKYQNSLDTAEQDEQPIVLLLCMMDLLHIQGYSVLQVDLYGLILKVSAYLNQPLSKADWHSFIMNSRMSHVLCPVLFPSEVLSSTRQFYDHGAKPREYWQENVKLCPGSMMEAQLLTVQEDSSCQCGAKEDKYTKTDVLHCVQKIKEMTRFNLSDVQKTSHIVLQSAELRHLIADLALQRGDLTEAIKYANEAYQLRLKLFKRIFRGFEKLPAQAVDLNTPSSTQEAEVLVPRNLPASVAASCWPFTVKIQQFLSIPSQWRILGSYVESLMQVGLIYEKMGAADDAERIFREGHRIATAQNLPMVLGWFSSSLGEVYRKRLMWEAAENYLCTAKKTFERLDDSATCKNCISTGKASLEIRIGDLLRHHWFHQQGSSCSPSTPPCGLKIFLAKNLSDAVCCYTTATVTLSESSGGFDMSSFIVEESISSTQSKQRQMLSTLREEGKKVSKKIMAHVVEETAGQSTIRARKPRLRRSVQTRSSALIQIGPDDSHEKDLEALCEDLSLTSLSAEEENFPKPQRRKTRSVLKSGSHGVKHETEGALVSNESVEELISAELPDRTQVMQKPSKLNRELRTMPDDRQGDVMDIAQAAEECNKEEDLRSLSLEEWPCHGWNHLYRKLLARILLQKGKCLVHLGQLTEAGEVYEKAVSTLYARSSSCLRDNSTCSSAPLEEGVLLYHMSRLWLQRNQQDESLRKRLKSSRRGTDELEKHKVEIVDRLYRAFSLCHQFPPVLRKIAKLLAVLYVALPPESPLLKPGLVSSGLEAVEVAAYFHQISLGTTMRQQHLAVLDWKLSQIPLNGQASSQRRLKECVPSMQQVLRMLPLSAKNLVVQVKDFLNSVPPLSVCCISFVDEEDLNLIRVPWCPDLESNSGATASLLVTRFFAQSTPVVALLPVGPLHAGEMHVSCSAHAGESASNPYYLTDDEETSTSDEDVSTAKVFHRASNKRQRMLQKVAAEFESVLEESRRSTSGTHPVATPEEKSLWWKWRMQLDRRLGALVRTMEVSWLGPHKCLLLGEPKEASAFSAFETVADHLFETLKSIASTKRQAGVKNLNHSLIRSLLKGVGSFTDLELRTAIGKVLGWNDYCYCDTPDANNETVCKNCGSETLEPVKNENLLKVTRLFRAAFYNLYCTSETDVMKVLGGESGGKLTSRKQPKGQTGRKKKSTTEIIPDVVVEDMKTSDVPVKRQPLQLILDSDAQALPWESLPVVREYEVYRMPSLGNVQAIYIQHQSESIVDTQLLQEADETNRPRPAKNDVETSACAIKNLILDQPLEVTFINPCNTFYILNPSGDLKSTQSSFEDWFTHQPGWKGKAGAPPSADEFKRGLQDFDLFVYLGHGTGDQFLPERFVRQLDQCAATLLMGCSSGKLNSRGQYEPFGTVQSYLMAGCPSVIANLWDVTDGDIDRFSKCLLHKWMVLEPESAGEDDINKSFVDLGDCEQAMKEVSNVDDSLIEGSVDMLQPTSKVCPKADATETVRMSSAVGRSRNACRLPYLIGASPVCYGVPTGLRKQAVSKIAGNSTIVNLEQVPVL</sequence>
<feature type="compositionally biased region" description="Basic residues" evidence="5">
    <location>
        <begin position="2075"/>
        <end position="2089"/>
    </location>
</feature>
<evidence type="ECO:0000256" key="2">
    <source>
        <dbReference type="ARBA" id="ARBA00012489"/>
    </source>
</evidence>
<dbReference type="PROSITE" id="PS51700">
    <property type="entry name" value="SEPARIN"/>
    <property type="match status" value="1"/>
</dbReference>
<keyword evidence="8" id="KW-1185">Reference proteome</keyword>
<dbReference type="Pfam" id="PF13181">
    <property type="entry name" value="TPR_8"/>
    <property type="match status" value="1"/>
</dbReference>
<dbReference type="PANTHER" id="PTHR12792:SF0">
    <property type="entry name" value="SEPARIN"/>
    <property type="match status" value="1"/>
</dbReference>
<dbReference type="Gene3D" id="1.25.40.10">
    <property type="entry name" value="Tetratricopeptide repeat domain"/>
    <property type="match status" value="1"/>
</dbReference>
<evidence type="ECO:0000256" key="3">
    <source>
        <dbReference type="ARBA" id="ARBA00022801"/>
    </source>
</evidence>
<dbReference type="InterPro" id="IPR005314">
    <property type="entry name" value="Peptidase_C50"/>
</dbReference>
<feature type="region of interest" description="Disordered" evidence="5">
    <location>
        <begin position="2068"/>
        <end position="2090"/>
    </location>
</feature>
<gene>
    <name evidence="7" type="ORF">MARPO_0118s0005</name>
</gene>
<evidence type="ECO:0000259" key="6">
    <source>
        <dbReference type="PROSITE" id="PS51700"/>
    </source>
</evidence>
<dbReference type="Pfam" id="PF03568">
    <property type="entry name" value="Separin_C"/>
    <property type="match status" value="2"/>
</dbReference>
<dbReference type="InterPro" id="IPR030397">
    <property type="entry name" value="SEPARIN_core_dom"/>
</dbReference>
<proteinExistence type="predicted"/>
<feature type="domain" description="Peptidase C50" evidence="6">
    <location>
        <begin position="2205"/>
        <end position="2300"/>
    </location>
</feature>
<reference evidence="8" key="1">
    <citation type="journal article" date="2017" name="Cell">
        <title>Insights into land plant evolution garnered from the Marchantia polymorpha genome.</title>
        <authorList>
            <person name="Bowman J.L."/>
            <person name="Kohchi T."/>
            <person name="Yamato K.T."/>
            <person name="Jenkins J."/>
            <person name="Shu S."/>
            <person name="Ishizaki K."/>
            <person name="Yamaoka S."/>
            <person name="Nishihama R."/>
            <person name="Nakamura Y."/>
            <person name="Berger F."/>
            <person name="Adam C."/>
            <person name="Aki S.S."/>
            <person name="Althoff F."/>
            <person name="Araki T."/>
            <person name="Arteaga-Vazquez M.A."/>
            <person name="Balasubrmanian S."/>
            <person name="Barry K."/>
            <person name="Bauer D."/>
            <person name="Boehm C.R."/>
            <person name="Briginshaw L."/>
            <person name="Caballero-Perez J."/>
            <person name="Catarino B."/>
            <person name="Chen F."/>
            <person name="Chiyoda S."/>
            <person name="Chovatia M."/>
            <person name="Davies K.M."/>
            <person name="Delmans M."/>
            <person name="Demura T."/>
            <person name="Dierschke T."/>
            <person name="Dolan L."/>
            <person name="Dorantes-Acosta A.E."/>
            <person name="Eklund D.M."/>
            <person name="Florent S.N."/>
            <person name="Flores-Sandoval E."/>
            <person name="Fujiyama A."/>
            <person name="Fukuzawa H."/>
            <person name="Galik B."/>
            <person name="Grimanelli D."/>
            <person name="Grimwood J."/>
            <person name="Grossniklaus U."/>
            <person name="Hamada T."/>
            <person name="Haseloff J."/>
            <person name="Hetherington A.J."/>
            <person name="Higo A."/>
            <person name="Hirakawa Y."/>
            <person name="Hundley H.N."/>
            <person name="Ikeda Y."/>
            <person name="Inoue K."/>
            <person name="Inoue S.I."/>
            <person name="Ishida S."/>
            <person name="Jia Q."/>
            <person name="Kakita M."/>
            <person name="Kanazawa T."/>
            <person name="Kawai Y."/>
            <person name="Kawashima T."/>
            <person name="Kennedy M."/>
            <person name="Kinose K."/>
            <person name="Kinoshita T."/>
            <person name="Kohara Y."/>
            <person name="Koide E."/>
            <person name="Komatsu K."/>
            <person name="Kopischke S."/>
            <person name="Kubo M."/>
            <person name="Kyozuka J."/>
            <person name="Lagercrantz U."/>
            <person name="Lin S.S."/>
            <person name="Lindquist E."/>
            <person name="Lipzen A.M."/>
            <person name="Lu C.W."/>
            <person name="De Luna E."/>
            <person name="Martienssen R.A."/>
            <person name="Minamino N."/>
            <person name="Mizutani M."/>
            <person name="Mizutani M."/>
            <person name="Mochizuki N."/>
            <person name="Monte I."/>
            <person name="Mosher R."/>
            <person name="Nagasaki H."/>
            <person name="Nakagami H."/>
            <person name="Naramoto S."/>
            <person name="Nishitani K."/>
            <person name="Ohtani M."/>
            <person name="Okamoto T."/>
            <person name="Okumura M."/>
            <person name="Phillips J."/>
            <person name="Pollak B."/>
            <person name="Reinders A."/>
            <person name="Rovekamp M."/>
            <person name="Sano R."/>
            <person name="Sawa S."/>
            <person name="Schmid M.W."/>
            <person name="Shirakawa M."/>
            <person name="Solano R."/>
            <person name="Spunde A."/>
            <person name="Suetsugu N."/>
            <person name="Sugano S."/>
            <person name="Sugiyama A."/>
            <person name="Sun R."/>
            <person name="Suzuki Y."/>
            <person name="Takenaka M."/>
            <person name="Takezawa D."/>
            <person name="Tomogane H."/>
            <person name="Tsuzuki M."/>
            <person name="Ueda T."/>
            <person name="Umeda M."/>
            <person name="Ward J.M."/>
            <person name="Watanabe Y."/>
            <person name="Yazaki K."/>
            <person name="Yokoyama R."/>
            <person name="Yoshitake Y."/>
            <person name="Yotsui I."/>
            <person name="Zachgo S."/>
            <person name="Schmutz J."/>
        </authorList>
    </citation>
    <scope>NUCLEOTIDE SEQUENCE [LARGE SCALE GENOMIC DNA]</scope>
    <source>
        <strain evidence="8">Tak-1</strain>
    </source>
</reference>
<dbReference type="EC" id="3.4.22.49" evidence="2"/>
<dbReference type="OMA" id="SYCANKC"/>
<dbReference type="InterPro" id="IPR011990">
    <property type="entry name" value="TPR-like_helical_dom_sf"/>
</dbReference>
<dbReference type="SUPFAM" id="SSF48452">
    <property type="entry name" value="TPR-like"/>
    <property type="match status" value="1"/>
</dbReference>
<dbReference type="Gramene" id="Mp3g08470.1">
    <property type="protein sequence ID" value="Mp3g08470.1.cds"/>
    <property type="gene ID" value="Mp3g08470"/>
</dbReference>
<dbReference type="InterPro" id="IPR019734">
    <property type="entry name" value="TPR_rpt"/>
</dbReference>
<evidence type="ECO:0000313" key="8">
    <source>
        <dbReference type="Proteomes" id="UP000244005"/>
    </source>
</evidence>
<dbReference type="GO" id="GO:0072686">
    <property type="term" value="C:mitotic spindle"/>
    <property type="evidence" value="ECO:0000318"/>
    <property type="project" value="GO_Central"/>
</dbReference>
<feature type="region of interest" description="Disordered" evidence="5">
    <location>
        <begin position="1434"/>
        <end position="1466"/>
    </location>
</feature>
<dbReference type="GO" id="GO:0004197">
    <property type="term" value="F:cysteine-type endopeptidase activity"/>
    <property type="evidence" value="ECO:0000318"/>
    <property type="project" value="GO_Central"/>
</dbReference>
<protein>
    <recommendedName>
        <fullName evidence="2">separase</fullName>
        <ecNumber evidence="2">3.4.22.49</ecNumber>
    </recommendedName>
</protein>
<dbReference type="PANTHER" id="PTHR12792">
    <property type="entry name" value="EXTRA SPINDLE POLES 1-RELATED"/>
    <property type="match status" value="1"/>
</dbReference>
<keyword evidence="3" id="KW-0378">Hydrolase</keyword>
<evidence type="ECO:0000256" key="4">
    <source>
        <dbReference type="ARBA" id="ARBA00022829"/>
    </source>
</evidence>
<dbReference type="Pfam" id="PF25110">
    <property type="entry name" value="TPR_ESP1"/>
    <property type="match status" value="1"/>
</dbReference>
<name>A0A2R6WAI1_MARPO</name>
<accession>A0A2R6WAI1</accession>
<organism evidence="7 8">
    <name type="scientific">Marchantia polymorpha</name>
    <name type="common">Common liverwort</name>
    <name type="synonym">Marchantia aquatica</name>
    <dbReference type="NCBI Taxonomy" id="3197"/>
    <lineage>
        <taxon>Eukaryota</taxon>
        <taxon>Viridiplantae</taxon>
        <taxon>Streptophyta</taxon>
        <taxon>Embryophyta</taxon>
        <taxon>Marchantiophyta</taxon>
        <taxon>Marchantiopsida</taxon>
        <taxon>Marchantiidae</taxon>
        <taxon>Marchantiales</taxon>
        <taxon>Marchantiaceae</taxon>
        <taxon>Marchantia</taxon>
    </lineage>
</organism>
<evidence type="ECO:0000256" key="5">
    <source>
        <dbReference type="SAM" id="MobiDB-lite"/>
    </source>
</evidence>
<evidence type="ECO:0000256" key="1">
    <source>
        <dbReference type="ARBA" id="ARBA00000451"/>
    </source>
</evidence>
<comment type="catalytic activity">
    <reaction evidence="1">
        <text>All bonds known to be hydrolyzed by this endopeptidase have arginine in P1 and an acidic residue in P4. P6 is often occupied by an acidic residue or by a hydroxy-amino-acid residue, the phosphorylation of which enhances cleavage.</text>
        <dbReference type="EC" id="3.4.22.49"/>
    </reaction>
</comment>
<dbReference type="GO" id="GO:0005634">
    <property type="term" value="C:nucleus"/>
    <property type="evidence" value="ECO:0000318"/>
    <property type="project" value="GO_Central"/>
</dbReference>
<dbReference type="SMART" id="SM00028">
    <property type="entry name" value="TPR"/>
    <property type="match status" value="4"/>
</dbReference>
<feature type="region of interest" description="Disordered" evidence="5">
    <location>
        <begin position="173"/>
        <end position="196"/>
    </location>
</feature>
<keyword evidence="4" id="KW-0159">Chromosome partition</keyword>